<evidence type="ECO:0000256" key="2">
    <source>
        <dbReference type="ARBA" id="ARBA00023082"/>
    </source>
</evidence>
<feature type="compositionally biased region" description="Polar residues" evidence="5">
    <location>
        <begin position="246"/>
        <end position="255"/>
    </location>
</feature>
<dbReference type="NCBIfam" id="TIGR02937">
    <property type="entry name" value="sigma70-ECF"/>
    <property type="match status" value="1"/>
</dbReference>
<dbReference type="SUPFAM" id="SSF49452">
    <property type="entry name" value="Starch-binding domain-like"/>
    <property type="match status" value="2"/>
</dbReference>
<dbReference type="InterPro" id="IPR008969">
    <property type="entry name" value="CarboxyPept-like_regulatory"/>
</dbReference>
<dbReference type="SUPFAM" id="SSF88659">
    <property type="entry name" value="Sigma3 and sigma4 domains of RNA polymerase sigma factors"/>
    <property type="match status" value="1"/>
</dbReference>
<dbReference type="InterPro" id="IPR039425">
    <property type="entry name" value="RNA_pol_sigma-70-like"/>
</dbReference>
<dbReference type="CDD" id="cd06171">
    <property type="entry name" value="Sigma70_r4"/>
    <property type="match status" value="1"/>
</dbReference>
<dbReference type="GO" id="GO:0016987">
    <property type="term" value="F:sigma factor activity"/>
    <property type="evidence" value="ECO:0007669"/>
    <property type="project" value="UniProtKB-KW"/>
</dbReference>
<evidence type="ECO:0000256" key="5">
    <source>
        <dbReference type="SAM" id="MobiDB-lite"/>
    </source>
</evidence>
<dbReference type="GO" id="GO:0030246">
    <property type="term" value="F:carbohydrate binding"/>
    <property type="evidence" value="ECO:0007669"/>
    <property type="project" value="InterPro"/>
</dbReference>
<dbReference type="Proteomes" id="UP000320390">
    <property type="component" value="Chromosome"/>
</dbReference>
<evidence type="ECO:0000259" key="6">
    <source>
        <dbReference type="Pfam" id="PF08281"/>
    </source>
</evidence>
<evidence type="ECO:0000313" key="8">
    <source>
        <dbReference type="Proteomes" id="UP000320390"/>
    </source>
</evidence>
<evidence type="ECO:0000256" key="3">
    <source>
        <dbReference type="ARBA" id="ARBA00023125"/>
    </source>
</evidence>
<keyword evidence="4" id="KW-0804">Transcription</keyword>
<dbReference type="Pfam" id="PF08281">
    <property type="entry name" value="Sigma70_r4_2"/>
    <property type="match status" value="1"/>
</dbReference>
<dbReference type="OrthoDB" id="291597at2"/>
<reference evidence="7 8" key="1">
    <citation type="submission" date="2019-02" db="EMBL/GenBank/DDBJ databases">
        <title>Deep-cultivation of Planctomycetes and their phenomic and genomic characterization uncovers novel biology.</title>
        <authorList>
            <person name="Wiegand S."/>
            <person name="Jogler M."/>
            <person name="Boedeker C."/>
            <person name="Pinto D."/>
            <person name="Vollmers J."/>
            <person name="Rivas-Marin E."/>
            <person name="Kohn T."/>
            <person name="Peeters S.H."/>
            <person name="Heuer A."/>
            <person name="Rast P."/>
            <person name="Oberbeckmann S."/>
            <person name="Bunk B."/>
            <person name="Jeske O."/>
            <person name="Meyerdierks A."/>
            <person name="Storesund J.E."/>
            <person name="Kallscheuer N."/>
            <person name="Luecker S."/>
            <person name="Lage O.M."/>
            <person name="Pohl T."/>
            <person name="Merkel B.J."/>
            <person name="Hornburger P."/>
            <person name="Mueller R.-W."/>
            <person name="Bruemmer F."/>
            <person name="Labrenz M."/>
            <person name="Spormann A.M."/>
            <person name="Op den Camp H."/>
            <person name="Overmann J."/>
            <person name="Amann R."/>
            <person name="Jetten M.S.M."/>
            <person name="Mascher T."/>
            <person name="Medema M.H."/>
            <person name="Devos D.P."/>
            <person name="Kaster A.-K."/>
            <person name="Ovreas L."/>
            <person name="Rohde M."/>
            <person name="Galperin M.Y."/>
            <person name="Jogler C."/>
        </authorList>
    </citation>
    <scope>NUCLEOTIDE SEQUENCE [LARGE SCALE GENOMIC DNA]</scope>
    <source>
        <strain evidence="7 8">Poly30</strain>
    </source>
</reference>
<keyword evidence="8" id="KW-1185">Reference proteome</keyword>
<dbReference type="PANTHER" id="PTHR43133">
    <property type="entry name" value="RNA POLYMERASE ECF-TYPE SIGMA FACTO"/>
    <property type="match status" value="1"/>
</dbReference>
<keyword evidence="2" id="KW-0731">Sigma factor</keyword>
<dbReference type="Gene3D" id="1.10.10.10">
    <property type="entry name" value="Winged helix-like DNA-binding domain superfamily/Winged helix DNA-binding domain"/>
    <property type="match status" value="1"/>
</dbReference>
<feature type="domain" description="RNA polymerase sigma factor 70 region 4 type 2" evidence="6">
    <location>
        <begin position="105"/>
        <end position="157"/>
    </location>
</feature>
<evidence type="ECO:0000256" key="1">
    <source>
        <dbReference type="ARBA" id="ARBA00023015"/>
    </source>
</evidence>
<dbReference type="InterPro" id="IPR036388">
    <property type="entry name" value="WH-like_DNA-bd_sf"/>
</dbReference>
<keyword evidence="1" id="KW-0805">Transcription regulation</keyword>
<dbReference type="InterPro" id="IPR013784">
    <property type="entry name" value="Carb-bd-like_fold"/>
</dbReference>
<dbReference type="AlphaFoldDB" id="A0A518F0H8"/>
<proteinExistence type="predicted"/>
<dbReference type="Gene3D" id="1.10.1740.10">
    <property type="match status" value="1"/>
</dbReference>
<dbReference type="InterPro" id="IPR014284">
    <property type="entry name" value="RNA_pol_sigma-70_dom"/>
</dbReference>
<dbReference type="InterPro" id="IPR013324">
    <property type="entry name" value="RNA_pol_sigma_r3/r4-like"/>
</dbReference>
<dbReference type="Pfam" id="PF13620">
    <property type="entry name" value="CarboxypepD_reg"/>
    <property type="match status" value="1"/>
</dbReference>
<dbReference type="InterPro" id="IPR013249">
    <property type="entry name" value="RNA_pol_sigma70_r4_t2"/>
</dbReference>
<keyword evidence="3" id="KW-0238">DNA-binding</keyword>
<dbReference type="SUPFAM" id="SSF49464">
    <property type="entry name" value="Carboxypeptidase regulatory domain-like"/>
    <property type="match status" value="1"/>
</dbReference>
<accession>A0A518F0H8</accession>
<evidence type="ECO:0000256" key="4">
    <source>
        <dbReference type="ARBA" id="ARBA00023163"/>
    </source>
</evidence>
<organism evidence="7 8">
    <name type="scientific">Saltatorellus ferox</name>
    <dbReference type="NCBI Taxonomy" id="2528018"/>
    <lineage>
        <taxon>Bacteria</taxon>
        <taxon>Pseudomonadati</taxon>
        <taxon>Planctomycetota</taxon>
        <taxon>Planctomycetia</taxon>
        <taxon>Planctomycetia incertae sedis</taxon>
        <taxon>Saltatorellus</taxon>
    </lineage>
</organism>
<feature type="compositionally biased region" description="Basic and acidic residues" evidence="5">
    <location>
        <begin position="79"/>
        <end position="95"/>
    </location>
</feature>
<feature type="region of interest" description="Disordered" evidence="5">
    <location>
        <begin position="70"/>
        <end position="95"/>
    </location>
</feature>
<dbReference type="RefSeq" id="WP_145204961.1">
    <property type="nucleotide sequence ID" value="NZ_CP036434.1"/>
</dbReference>
<protein>
    <submittedName>
        <fullName evidence="7">RNA polymerase sigma factor</fullName>
    </submittedName>
</protein>
<feature type="compositionally biased region" description="Low complexity" evidence="5">
    <location>
        <begin position="266"/>
        <end position="292"/>
    </location>
</feature>
<feature type="region of interest" description="Disordered" evidence="5">
    <location>
        <begin position="234"/>
        <end position="292"/>
    </location>
</feature>
<dbReference type="GO" id="GO:0006352">
    <property type="term" value="P:DNA-templated transcription initiation"/>
    <property type="evidence" value="ECO:0007669"/>
    <property type="project" value="InterPro"/>
</dbReference>
<sequence>MSNSQPEDLTSMEGLLGQAVWLRGCALRMGYRRESAEDAVQETLLAAQAEAASLGAGWLRRTLQRKLGMQLRSERRRAQREAESARPEAQDLDPARRLEQLELQQEIQRAIAQLPRHDREVLALRFVAELSVQEIAESLGQTPNAVSSRLSRALKRLRTILRPDAAQGAPRRWLASLSVPVAKQLHVGTPSVAAASTVPPHPWAASLAIPMKKFLVILFVLALVALGSLALPEDPSSAPSLERHSSTVLNDQPESLRTPETDAGPREPGAPAAPAERTVLASEEAPAESEPVAIRPALELGRVRVLCQEEGSASPIAGMDIELLPEDEGVLSFRPMRVQRTNERGEAFFDDVAPGRVAAVLTRFGGTGGRHAATVEVTAGETTEVRFELDARHRTRGIVVDESGRPVPDAELWVGHRPGPVEKGYPVGRSGPDGRFDVKYVAGAQFLCARAAGYAPSLSAAPDFTRDYADHGLRLVLGVRHGSLRGTVRSLAGTPLEGVTVSVGDMTRPADGATYDWTTIPQSQKTGAGGTFEFPELRIGEVSVRARGHRAAPWSRSVVITDGGSVELDIELGEGGTLVGRVLTAQGGPASNARIAAFPGEDTTVPQAATRTDDEGRYRLSQVSAGEMFLLAESEGEDAILRETLYIEEGVEQAWNPVLSTARNLAGHVVSEAGAPLSGWYVSARGIVGGVPAQNSSGATVHADGSFEVEREPADAYEIRVYPPGRFIGPPALLLESFGPPAGDPSGNLGEGLRLIVPDDKTPTASLRGQLVAEDGEALTGPLTLTVATTPATRVHGNTSPDGRFRFDYLPEGSFTLTLRQGSETVREHHCVGPLVRDEARDLGRVTL</sequence>
<name>A0A518F0H8_9BACT</name>
<dbReference type="GO" id="GO:0003677">
    <property type="term" value="F:DNA binding"/>
    <property type="evidence" value="ECO:0007669"/>
    <property type="project" value="UniProtKB-KW"/>
</dbReference>
<gene>
    <name evidence="7" type="ORF">Poly30_54070</name>
</gene>
<dbReference type="EMBL" id="CP036434">
    <property type="protein sequence ID" value="QDV09847.1"/>
    <property type="molecule type" value="Genomic_DNA"/>
</dbReference>
<dbReference type="PANTHER" id="PTHR43133:SF8">
    <property type="entry name" value="RNA POLYMERASE SIGMA FACTOR HI_1459-RELATED"/>
    <property type="match status" value="1"/>
</dbReference>
<evidence type="ECO:0000313" key="7">
    <source>
        <dbReference type="EMBL" id="QDV09847.1"/>
    </source>
</evidence>
<dbReference type="Gene3D" id="2.60.40.1120">
    <property type="entry name" value="Carboxypeptidase-like, regulatory domain"/>
    <property type="match status" value="1"/>
</dbReference>